<dbReference type="OrthoDB" id="4388755at2759"/>
<sequence length="268" mass="28572">MRCSRLSLLLLPMAAHRFAAKLAVPGCLERLFLSRHSHPVYYTDTNANAPAGTQTVTVTVNNSVRRTATATATTVSTAYATATTITASGMRYRKYTHAFNALSANSGFTANFFKGKTPDFDGVTTGSLTFSSGSGNNLTLPGRPSFDASQAAILFQGFFLAPLSGTYMMRTGGNDIDNWGYLWMGPNTAYDWNNDNPDYTSTRTGTGPFTDGYGAFAARAGDAIPLTWLFANGGGPAASFIEFTYPGGSKNTDTRGLFVQPCSPSVFP</sequence>
<dbReference type="HOGENOM" id="CLU_1038396_0_0_1"/>
<reference evidence="4" key="1">
    <citation type="journal article" date="2013" name="Genome Announc.">
        <title>Draft genome sequence of the grapevine dieback fungus Eutypa lata UCR-EL1.</title>
        <authorList>
            <person name="Blanco-Ulate B."/>
            <person name="Rolshausen P.E."/>
            <person name="Cantu D."/>
        </authorList>
    </citation>
    <scope>NUCLEOTIDE SEQUENCE [LARGE SCALE GENOMIC DNA]</scope>
    <source>
        <strain evidence="4">UCR-EL1</strain>
    </source>
</reference>
<dbReference type="Pfam" id="PF10528">
    <property type="entry name" value="GLEYA"/>
    <property type="match status" value="1"/>
</dbReference>
<evidence type="ECO:0000259" key="2">
    <source>
        <dbReference type="PROSITE" id="PS51820"/>
    </source>
</evidence>
<dbReference type="AlphaFoldDB" id="M7THJ9"/>
<protein>
    <recommendedName>
        <fullName evidence="2">PA14 domain-containing protein</fullName>
    </recommendedName>
</protein>
<name>M7THJ9_EUTLA</name>
<accession>M7THJ9</accession>
<dbReference type="Proteomes" id="UP000012174">
    <property type="component" value="Unassembled WGS sequence"/>
</dbReference>
<dbReference type="InterPro" id="IPR037524">
    <property type="entry name" value="PA14/GLEYA"/>
</dbReference>
<keyword evidence="1" id="KW-0732">Signal</keyword>
<organism evidence="3 4">
    <name type="scientific">Eutypa lata (strain UCR-EL1)</name>
    <name type="common">Grapevine dieback disease fungus</name>
    <name type="synonym">Eutypa armeniacae</name>
    <dbReference type="NCBI Taxonomy" id="1287681"/>
    <lineage>
        <taxon>Eukaryota</taxon>
        <taxon>Fungi</taxon>
        <taxon>Dikarya</taxon>
        <taxon>Ascomycota</taxon>
        <taxon>Pezizomycotina</taxon>
        <taxon>Sordariomycetes</taxon>
        <taxon>Xylariomycetidae</taxon>
        <taxon>Xylariales</taxon>
        <taxon>Diatrypaceae</taxon>
        <taxon>Eutypa</taxon>
    </lineage>
</organism>
<gene>
    <name evidence="3" type="ORF">UCREL1_3568</name>
</gene>
<feature type="chain" id="PRO_5004085600" description="PA14 domain-containing protein" evidence="1">
    <location>
        <begin position="20"/>
        <end position="268"/>
    </location>
</feature>
<evidence type="ECO:0000256" key="1">
    <source>
        <dbReference type="SAM" id="SignalP"/>
    </source>
</evidence>
<dbReference type="Gene3D" id="2.60.120.1560">
    <property type="match status" value="1"/>
</dbReference>
<evidence type="ECO:0000313" key="3">
    <source>
        <dbReference type="EMBL" id="EMR69421.1"/>
    </source>
</evidence>
<evidence type="ECO:0000313" key="4">
    <source>
        <dbReference type="Proteomes" id="UP000012174"/>
    </source>
</evidence>
<dbReference type="InterPro" id="IPR018871">
    <property type="entry name" value="GLEYA_adhesin_domain"/>
</dbReference>
<keyword evidence="4" id="KW-1185">Reference proteome</keyword>
<dbReference type="PROSITE" id="PS51820">
    <property type="entry name" value="PA14"/>
    <property type="match status" value="1"/>
</dbReference>
<dbReference type="EMBL" id="KB706089">
    <property type="protein sequence ID" value="EMR69421.1"/>
    <property type="molecule type" value="Genomic_DNA"/>
</dbReference>
<feature type="domain" description="PA14" evidence="2">
    <location>
        <begin position="103"/>
        <end position="257"/>
    </location>
</feature>
<dbReference type="KEGG" id="ela:UCREL1_3568"/>
<feature type="signal peptide" evidence="1">
    <location>
        <begin position="1"/>
        <end position="19"/>
    </location>
</feature>
<proteinExistence type="predicted"/>